<evidence type="ECO:0000313" key="1">
    <source>
        <dbReference type="Proteomes" id="UP000790787"/>
    </source>
</evidence>
<reference evidence="2" key="2">
    <citation type="submission" date="2025-08" db="UniProtKB">
        <authorList>
            <consortium name="RefSeq"/>
        </authorList>
    </citation>
    <scope>IDENTIFICATION</scope>
    <source>
        <tissue evidence="2">Leaf</tissue>
    </source>
</reference>
<accession>A0AC58UID0</accession>
<reference evidence="1" key="1">
    <citation type="journal article" date="2014" name="Nat. Commun.">
        <title>The tobacco genome sequence and its comparison with those of tomato and potato.</title>
        <authorList>
            <person name="Sierro N."/>
            <person name="Battey J.N."/>
            <person name="Ouadi S."/>
            <person name="Bakaher N."/>
            <person name="Bovet L."/>
            <person name="Willig A."/>
            <person name="Goepfert S."/>
            <person name="Peitsch M.C."/>
            <person name="Ivanov N.V."/>
        </authorList>
    </citation>
    <scope>NUCLEOTIDE SEQUENCE [LARGE SCALE GENOMIC DNA]</scope>
</reference>
<dbReference type="RefSeq" id="XP_075109228.1">
    <property type="nucleotide sequence ID" value="XM_075253127.1"/>
</dbReference>
<protein>
    <submittedName>
        <fullName evidence="2">Mitochondrial protein AtMg00820</fullName>
    </submittedName>
</protein>
<name>A0AC58UID0_TOBAC</name>
<organism evidence="1 2">
    <name type="scientific">Nicotiana tabacum</name>
    <name type="common">Common tobacco</name>
    <dbReference type="NCBI Taxonomy" id="4097"/>
    <lineage>
        <taxon>Eukaryota</taxon>
        <taxon>Viridiplantae</taxon>
        <taxon>Streptophyta</taxon>
        <taxon>Embryophyta</taxon>
        <taxon>Tracheophyta</taxon>
        <taxon>Spermatophyta</taxon>
        <taxon>Magnoliopsida</taxon>
        <taxon>eudicotyledons</taxon>
        <taxon>Gunneridae</taxon>
        <taxon>Pentapetalae</taxon>
        <taxon>asterids</taxon>
        <taxon>lamiids</taxon>
        <taxon>Solanales</taxon>
        <taxon>Solanaceae</taxon>
        <taxon>Nicotianoideae</taxon>
        <taxon>Nicotianeae</taxon>
        <taxon>Nicotiana</taxon>
    </lineage>
</organism>
<proteinExistence type="predicted"/>
<sequence>MDGPKSVTEALSSPRKDEWMKAMKEELESMKTNKVWDLVELPLGRRAIGNKWVLKVKRKADGSIERYKARLVVKGFSQEVGIYYEEIFLPVVKFTTIRLLLAIVARLDLELHQMDVKIAFLVEN</sequence>
<evidence type="ECO:0000313" key="2">
    <source>
        <dbReference type="RefSeq" id="XP_075109228.1"/>
    </source>
</evidence>
<gene>
    <name evidence="2" type="primary">LOC142181017</name>
</gene>
<keyword evidence="1" id="KW-1185">Reference proteome</keyword>
<dbReference type="Proteomes" id="UP000790787">
    <property type="component" value="Chromosome 5"/>
</dbReference>